<evidence type="ECO:0008006" key="3">
    <source>
        <dbReference type="Google" id="ProtNLM"/>
    </source>
</evidence>
<dbReference type="EMBL" id="CP009170">
    <property type="protein sequence ID" value="AIS51872.1"/>
    <property type="molecule type" value="Genomic_DNA"/>
</dbReference>
<sequence length="444" mass="52541">MYKGMLGVKTSKEELLDAISADLIAYLKSGVFSPRPFLNKINLNIDRIEDLIKIHFLLDEKVKDYILNLPQMIRRLTVSTDLYQETGRDRIKGAIDWSKTMFQRLNTYYKDKTLFSYRERDKLYNTKENIVLKKFIEVLYNIIFVEVKMERFVNYEWYREGYEINRIIKEIYEKNIYLSRINIEGIKVSHRMIEDVAKNRNKLYKEAAELLRKYKRLVNFVDEGEVIDLFRNTFVEIVNENVLFELYWVIRLIKDNTSNAKMHIVDGGNNKVASWEQGNFLYNVYHNSTGSGRLIFRIDFEEVKNIENEYFRRSIEVAKNTSRIAAKLFEDNSAFLSDSLWSGRPDILVEVVDRNTGKIKKIIIGEVKYTTDRDYMIQGLKELLEYVYYIKEKSIKGMYVFDNPQSEIEVGGILFVDDIKFLFLEGEIVNVYKTSDKNILLQSI</sequence>
<dbReference type="Proteomes" id="UP000029669">
    <property type="component" value="Chromosome"/>
</dbReference>
<dbReference type="eggNOG" id="ENOG5033CE3">
    <property type="taxonomic scope" value="Bacteria"/>
</dbReference>
<evidence type="ECO:0000313" key="1">
    <source>
        <dbReference type="EMBL" id="AIS51872.1"/>
    </source>
</evidence>
<keyword evidence="2" id="KW-1185">Reference proteome</keyword>
<dbReference type="HOGENOM" id="CLU_048530_0_0_9"/>
<dbReference type="AlphaFoldDB" id="A0A097AQ03"/>
<evidence type="ECO:0000313" key="2">
    <source>
        <dbReference type="Proteomes" id="UP000029669"/>
    </source>
</evidence>
<dbReference type="KEGG" id="tki:TKV_c06880"/>
<dbReference type="STRING" id="2325.TKV_c06880"/>
<protein>
    <recommendedName>
        <fullName evidence="3">DUF2357 domain-containing protein</fullName>
    </recommendedName>
</protein>
<name>A0A097AQ03_THEKI</name>
<accession>A0A097AQ03</accession>
<gene>
    <name evidence="1" type="ORF">TKV_c06880</name>
</gene>
<proteinExistence type="predicted"/>
<organism evidence="1 2">
    <name type="scientific">Thermoanaerobacter kivui</name>
    <name type="common">Acetogenium kivui</name>
    <dbReference type="NCBI Taxonomy" id="2325"/>
    <lineage>
        <taxon>Bacteria</taxon>
        <taxon>Bacillati</taxon>
        <taxon>Bacillota</taxon>
        <taxon>Clostridia</taxon>
        <taxon>Thermoanaerobacterales</taxon>
        <taxon>Thermoanaerobacteraceae</taxon>
        <taxon>Thermoanaerobacter</taxon>
    </lineage>
</organism>
<reference evidence="2" key="1">
    <citation type="journal article" date="2015" name="Genome Announc.">
        <title>Whole-Genome Sequences of 80 Environmental and Clinical Isolates of Burkholderia pseudomallei.</title>
        <authorList>
            <person name="Johnson S.L."/>
            <person name="Baker A.L."/>
            <person name="Chain P.S."/>
            <person name="Currie B.J."/>
            <person name="Daligault H.E."/>
            <person name="Davenport K.W."/>
            <person name="Davis C.B."/>
            <person name="Inglis T.J."/>
            <person name="Kaestli M."/>
            <person name="Koren S."/>
            <person name="Mayo M."/>
            <person name="Merritt A.J."/>
            <person name="Price E.P."/>
            <person name="Sarovich D.S."/>
            <person name="Warner J."/>
            <person name="Rosovitz M.J."/>
        </authorList>
    </citation>
    <scope>NUCLEOTIDE SEQUENCE [LARGE SCALE GENOMIC DNA]</scope>
    <source>
        <strain evidence="2">DSM 2030</strain>
    </source>
</reference>